<dbReference type="PANTHER" id="PTHR43798:SF33">
    <property type="entry name" value="HYDROLASE, PUTATIVE (AFU_ORTHOLOGUE AFUA_2G14860)-RELATED"/>
    <property type="match status" value="1"/>
</dbReference>
<dbReference type="Gene3D" id="3.40.50.1820">
    <property type="entry name" value="alpha/beta hydrolase"/>
    <property type="match status" value="1"/>
</dbReference>
<proteinExistence type="predicted"/>
<organism evidence="3 4">
    <name type="scientific">Candidatus Thiodiazotropha endoloripes</name>
    <dbReference type="NCBI Taxonomy" id="1818881"/>
    <lineage>
        <taxon>Bacteria</taxon>
        <taxon>Pseudomonadati</taxon>
        <taxon>Pseudomonadota</taxon>
        <taxon>Gammaproteobacteria</taxon>
        <taxon>Chromatiales</taxon>
        <taxon>Sedimenticolaceae</taxon>
        <taxon>Candidatus Thiodiazotropha</taxon>
    </lineage>
</organism>
<dbReference type="InterPro" id="IPR050266">
    <property type="entry name" value="AB_hydrolase_sf"/>
</dbReference>
<comment type="caution">
    <text evidence="3">The sequence shown here is derived from an EMBL/GenBank/DDBJ whole genome shotgun (WGS) entry which is preliminary data.</text>
</comment>
<keyword evidence="4" id="KW-1185">Reference proteome</keyword>
<gene>
    <name evidence="3" type="ORF">A3196_19110</name>
</gene>
<dbReference type="Pfam" id="PF00561">
    <property type="entry name" value="Abhydrolase_1"/>
    <property type="match status" value="1"/>
</dbReference>
<protein>
    <recommendedName>
        <fullName evidence="2">AB hydrolase-1 domain-containing protein</fullName>
    </recommendedName>
</protein>
<evidence type="ECO:0000259" key="2">
    <source>
        <dbReference type="Pfam" id="PF00561"/>
    </source>
</evidence>
<evidence type="ECO:0000313" key="4">
    <source>
        <dbReference type="Proteomes" id="UP000094849"/>
    </source>
</evidence>
<feature type="chain" id="PRO_5009118872" description="AB hydrolase-1 domain-containing protein" evidence="1">
    <location>
        <begin position="24"/>
        <end position="456"/>
    </location>
</feature>
<feature type="domain" description="AB hydrolase-1" evidence="2">
    <location>
        <begin position="52"/>
        <end position="288"/>
    </location>
</feature>
<reference evidence="3 4" key="1">
    <citation type="submission" date="2016-03" db="EMBL/GenBank/DDBJ databases">
        <title>Chemosynthetic sulphur-oxidizing symbionts of marine invertebrate animals are capable of nitrogen fixation.</title>
        <authorList>
            <person name="Petersen J.M."/>
            <person name="Kemper A."/>
            <person name="Gruber-Vodicka H."/>
            <person name="Cardini U."/>
            <person name="Geest Mvander."/>
            <person name="Kleiner M."/>
            <person name="Bulgheresi S."/>
            <person name="Fussmann M."/>
            <person name="Herbold C."/>
            <person name="Seah B.K.B."/>
            <person name="Antony C.Paul."/>
            <person name="Liu D."/>
            <person name="Belitz A."/>
            <person name="Weber M."/>
        </authorList>
    </citation>
    <scope>NUCLEOTIDE SEQUENCE [LARGE SCALE GENOMIC DNA]</scope>
    <source>
        <strain evidence="3">G_D</strain>
    </source>
</reference>
<dbReference type="GO" id="GO:0016020">
    <property type="term" value="C:membrane"/>
    <property type="evidence" value="ECO:0007669"/>
    <property type="project" value="TreeGrafter"/>
</dbReference>
<dbReference type="EMBL" id="LVJZ01000005">
    <property type="protein sequence ID" value="ODB92882.1"/>
    <property type="molecule type" value="Genomic_DNA"/>
</dbReference>
<accession>A0A1E2UIB5</accession>
<dbReference type="RefSeq" id="WP_069006397.1">
    <property type="nucleotide sequence ID" value="NZ_LVJW01000007.1"/>
</dbReference>
<name>A0A1E2UIB5_9GAMM</name>
<evidence type="ECO:0000256" key="1">
    <source>
        <dbReference type="SAM" id="SignalP"/>
    </source>
</evidence>
<dbReference type="SUPFAM" id="SSF53474">
    <property type="entry name" value="alpha/beta-Hydrolases"/>
    <property type="match status" value="1"/>
</dbReference>
<evidence type="ECO:0000313" key="3">
    <source>
        <dbReference type="EMBL" id="ODB92882.1"/>
    </source>
</evidence>
<dbReference type="InterPro" id="IPR000073">
    <property type="entry name" value="AB_hydrolase_1"/>
</dbReference>
<dbReference type="PANTHER" id="PTHR43798">
    <property type="entry name" value="MONOACYLGLYCEROL LIPASE"/>
    <property type="match status" value="1"/>
</dbReference>
<keyword evidence="1" id="KW-0732">Signal</keyword>
<dbReference type="AlphaFoldDB" id="A0A1E2UIB5"/>
<dbReference type="InterPro" id="IPR029058">
    <property type="entry name" value="AB_hydrolase_fold"/>
</dbReference>
<dbReference type="OrthoDB" id="9780765at2"/>
<dbReference type="Proteomes" id="UP000094849">
    <property type="component" value="Unassembled WGS sequence"/>
</dbReference>
<feature type="signal peptide" evidence="1">
    <location>
        <begin position="1"/>
        <end position="23"/>
    </location>
</feature>
<dbReference type="PRINTS" id="PR00111">
    <property type="entry name" value="ABHYDROLASE"/>
</dbReference>
<dbReference type="STRING" id="1818881.A3196_19110"/>
<sequence length="456" mass="50445">MMRKPTALLFLLSLLFVSLNVNAKPHEREWYEQERVFGGQVYLRTAGNPNKPPVVMVHGLGDEASTCWEDILQRLKKDYFIFTFDLPGFGRSTKQNALYSPVNYARLIHQLTDKHVGKPFHLVGHSMGGAISLQFTHSYPAAVKTLTLIDAAGILHRQAYTKYLAPLGVDKVLNQYNVFNERKVTDLAGALMSALEKRYPVNMDLLINLEPFRNKVLRGDPSAIAGLALVQNDFSRIPETIHQPTLIVWGDQDKIAPVRTGYVLESLMPNARLELIPNGGHVAFIDQPELFHDMLRPHLSQSYKTKAKSSTKPASQPFRQTVQCNSESGHVISGRIGSLLIQGCEDVKVLDAEINNIVIFDSSVSLRNTRVIAMGTALKTRNSNVHITGGHLEGEVAIEANNSRLDIAGTQLVGHQAAVKAPEDSTLIFSLGRIDSPLYEDLVIHGMKVVAPGSYL</sequence>